<dbReference type="AlphaFoldDB" id="A0A0K2W0S4"/>
<dbReference type="Proteomes" id="UP000182888">
    <property type="component" value="Unassembled WGS sequence"/>
</dbReference>
<name>A0A0K2W0S4_MESPL</name>
<organism evidence="1 2">
    <name type="scientific">Mesorhizobium plurifarium</name>
    <dbReference type="NCBI Taxonomy" id="69974"/>
    <lineage>
        <taxon>Bacteria</taxon>
        <taxon>Pseudomonadati</taxon>
        <taxon>Pseudomonadota</taxon>
        <taxon>Alphaproteobacteria</taxon>
        <taxon>Hyphomicrobiales</taxon>
        <taxon>Phyllobacteriaceae</taxon>
        <taxon>Mesorhizobium</taxon>
    </lineage>
</organism>
<proteinExistence type="predicted"/>
<protein>
    <submittedName>
        <fullName evidence="1">Uncharacterized protein</fullName>
    </submittedName>
</protein>
<evidence type="ECO:0000313" key="2">
    <source>
        <dbReference type="Proteomes" id="UP000182888"/>
    </source>
</evidence>
<accession>A0A0K2W0S4</accession>
<gene>
    <name evidence="1" type="ORF">MPL1032_240279</name>
</gene>
<dbReference type="EMBL" id="CCND01000017">
    <property type="protein sequence ID" value="CDX58837.1"/>
    <property type="molecule type" value="Genomic_DNA"/>
</dbReference>
<evidence type="ECO:0000313" key="1">
    <source>
        <dbReference type="EMBL" id="CDX58837.1"/>
    </source>
</evidence>
<sequence length="90" mass="9641">MLDEETKLRTDVLQISTVLVDPFDGAIRILGDAQRFGLTLGRLHLEPLPGGKSAMNLELLVPGGSDPDLLTSRFARHGAVMSIERSSLGG</sequence>
<reference evidence="2" key="1">
    <citation type="submission" date="2014-08" db="EMBL/GenBank/DDBJ databases">
        <authorList>
            <person name="Edwards T."/>
        </authorList>
    </citation>
    <scope>NUCLEOTIDE SEQUENCE [LARGE SCALE GENOMIC DNA]</scope>
</reference>